<name>A0A0D0CUN1_9AGAR</name>
<dbReference type="OrthoDB" id="3041043at2759"/>
<dbReference type="Proteomes" id="UP000053593">
    <property type="component" value="Unassembled WGS sequence"/>
</dbReference>
<sequence length="327" mass="36933">MVESFRKEMYVVGRLLHPVLSIDKCGAFQDLQASTGLLVTGFKVLHFLDFGSGGGTLRCIVPIYRCGEVGRWFKSNSFIFERCNNQLHQFQDDFAQHFESSTKRNHHLKAFNNLKPDELDLSSIIDVWSFRHATYVVDILATWEAPLAVILKSCLTCTMNFMTANAVYCLFPNISFMRQQALVTGTFAPGYSGIQTVFDFYKNLRFDIQHQPEMDATFAVDSSLSFLKPRSLVDCHTLRVLLEYNGRIKPAPPLIKSNSWEISYNANEITMGGSVYRWPLGSSVYILAPSFLPRVIEVMHGMEQAVCGGLLRFAVSCHFFSCGAKNI</sequence>
<dbReference type="AlphaFoldDB" id="A0A0D0CUN1"/>
<keyword evidence="2" id="KW-1185">Reference proteome</keyword>
<evidence type="ECO:0000313" key="2">
    <source>
        <dbReference type="Proteomes" id="UP000053593"/>
    </source>
</evidence>
<organism evidence="1 2">
    <name type="scientific">Collybiopsis luxurians FD-317 M1</name>
    <dbReference type="NCBI Taxonomy" id="944289"/>
    <lineage>
        <taxon>Eukaryota</taxon>
        <taxon>Fungi</taxon>
        <taxon>Dikarya</taxon>
        <taxon>Basidiomycota</taxon>
        <taxon>Agaricomycotina</taxon>
        <taxon>Agaricomycetes</taxon>
        <taxon>Agaricomycetidae</taxon>
        <taxon>Agaricales</taxon>
        <taxon>Marasmiineae</taxon>
        <taxon>Omphalotaceae</taxon>
        <taxon>Collybiopsis</taxon>
        <taxon>Collybiopsis luxurians</taxon>
    </lineage>
</organism>
<evidence type="ECO:0000313" key="1">
    <source>
        <dbReference type="EMBL" id="KIK59528.1"/>
    </source>
</evidence>
<dbReference type="EMBL" id="KN834779">
    <property type="protein sequence ID" value="KIK59528.1"/>
    <property type="molecule type" value="Genomic_DNA"/>
</dbReference>
<reference evidence="1 2" key="1">
    <citation type="submission" date="2014-04" db="EMBL/GenBank/DDBJ databases">
        <title>Evolutionary Origins and Diversification of the Mycorrhizal Mutualists.</title>
        <authorList>
            <consortium name="DOE Joint Genome Institute"/>
            <consortium name="Mycorrhizal Genomics Consortium"/>
            <person name="Kohler A."/>
            <person name="Kuo A."/>
            <person name="Nagy L.G."/>
            <person name="Floudas D."/>
            <person name="Copeland A."/>
            <person name="Barry K.W."/>
            <person name="Cichocki N."/>
            <person name="Veneault-Fourrey C."/>
            <person name="LaButti K."/>
            <person name="Lindquist E.A."/>
            <person name="Lipzen A."/>
            <person name="Lundell T."/>
            <person name="Morin E."/>
            <person name="Murat C."/>
            <person name="Riley R."/>
            <person name="Ohm R."/>
            <person name="Sun H."/>
            <person name="Tunlid A."/>
            <person name="Henrissat B."/>
            <person name="Grigoriev I.V."/>
            <person name="Hibbett D.S."/>
            <person name="Martin F."/>
        </authorList>
    </citation>
    <scope>NUCLEOTIDE SEQUENCE [LARGE SCALE GENOMIC DNA]</scope>
    <source>
        <strain evidence="1 2">FD-317 M1</strain>
    </source>
</reference>
<proteinExistence type="predicted"/>
<protein>
    <submittedName>
        <fullName evidence="1">Uncharacterized protein</fullName>
    </submittedName>
</protein>
<gene>
    <name evidence="1" type="ORF">GYMLUDRAFT_60085</name>
</gene>
<dbReference type="HOGENOM" id="CLU_850079_0_0_1"/>
<accession>A0A0D0CUN1</accession>